<dbReference type="PANTHER" id="PTHR44145">
    <property type="entry name" value="DNAJ HOMOLOG SUBFAMILY A MEMBER 3, MITOCHONDRIAL"/>
    <property type="match status" value="1"/>
</dbReference>
<feature type="coiled-coil region" evidence="3">
    <location>
        <begin position="476"/>
        <end position="595"/>
    </location>
</feature>
<evidence type="ECO:0000256" key="4">
    <source>
        <dbReference type="SAM" id="MobiDB-lite"/>
    </source>
</evidence>
<feature type="coiled-coil region" evidence="3">
    <location>
        <begin position="384"/>
        <end position="414"/>
    </location>
</feature>
<dbReference type="PROSITE" id="PS50076">
    <property type="entry name" value="DNAJ_2"/>
    <property type="match status" value="1"/>
</dbReference>
<dbReference type="CDD" id="cd06257">
    <property type="entry name" value="DnaJ"/>
    <property type="match status" value="1"/>
</dbReference>
<proteinExistence type="inferred from homology"/>
<evidence type="ECO:0000256" key="3">
    <source>
        <dbReference type="SAM" id="Coils"/>
    </source>
</evidence>
<dbReference type="Pfam" id="PF00226">
    <property type="entry name" value="DnaJ"/>
    <property type="match status" value="1"/>
</dbReference>
<evidence type="ECO:0000256" key="5">
    <source>
        <dbReference type="SAM" id="Phobius"/>
    </source>
</evidence>
<keyword evidence="8" id="KW-1185">Reference proteome</keyword>
<dbReference type="SMART" id="SM00271">
    <property type="entry name" value="DnaJ"/>
    <property type="match status" value="1"/>
</dbReference>
<name>A0ABR0T5S2_AURPU</name>
<feature type="region of interest" description="Disordered" evidence="4">
    <location>
        <begin position="255"/>
        <end position="275"/>
    </location>
</feature>
<keyword evidence="5" id="KW-1133">Transmembrane helix</keyword>
<dbReference type="PANTHER" id="PTHR44145:SF3">
    <property type="entry name" value="DNAJ HOMOLOG SUBFAMILY A MEMBER 3, MITOCHONDRIAL"/>
    <property type="match status" value="1"/>
</dbReference>
<accession>A0ABR0T5S2</accession>
<dbReference type="EMBL" id="JASGXD010000025">
    <property type="protein sequence ID" value="KAK5999395.1"/>
    <property type="molecule type" value="Genomic_DNA"/>
</dbReference>
<keyword evidence="3" id="KW-0175">Coiled coil</keyword>
<gene>
    <name evidence="7" type="ORF">QM012_005520</name>
</gene>
<dbReference type="InterPro" id="IPR021765">
    <property type="entry name" value="UstYa-like"/>
</dbReference>
<protein>
    <recommendedName>
        <fullName evidence="6">J domain-containing protein</fullName>
    </recommendedName>
</protein>
<dbReference type="InterPro" id="IPR001623">
    <property type="entry name" value="DnaJ_domain"/>
</dbReference>
<dbReference type="InterPro" id="IPR036869">
    <property type="entry name" value="J_dom_sf"/>
</dbReference>
<dbReference type="Proteomes" id="UP001341245">
    <property type="component" value="Unassembled WGS sequence"/>
</dbReference>
<evidence type="ECO:0000256" key="1">
    <source>
        <dbReference type="ARBA" id="ARBA00023186"/>
    </source>
</evidence>
<keyword evidence="5" id="KW-0812">Transmembrane</keyword>
<comment type="similarity">
    <text evidence="2">Belongs to the ustYa family.</text>
</comment>
<dbReference type="Gene3D" id="1.10.287.110">
    <property type="entry name" value="DnaJ domain"/>
    <property type="match status" value="1"/>
</dbReference>
<keyword evidence="5" id="KW-0472">Membrane</keyword>
<dbReference type="SUPFAM" id="SSF46565">
    <property type="entry name" value="Chaperone J-domain"/>
    <property type="match status" value="1"/>
</dbReference>
<evidence type="ECO:0000256" key="2">
    <source>
        <dbReference type="ARBA" id="ARBA00035112"/>
    </source>
</evidence>
<evidence type="ECO:0000313" key="8">
    <source>
        <dbReference type="Proteomes" id="UP001341245"/>
    </source>
</evidence>
<feature type="region of interest" description="Disordered" evidence="4">
    <location>
        <begin position="332"/>
        <end position="364"/>
    </location>
</feature>
<dbReference type="InterPro" id="IPR051938">
    <property type="entry name" value="Apopto_cytoskel_mod"/>
</dbReference>
<evidence type="ECO:0000259" key="6">
    <source>
        <dbReference type="PROSITE" id="PS50076"/>
    </source>
</evidence>
<comment type="caution">
    <text evidence="7">The sequence shown here is derived from an EMBL/GenBank/DDBJ whole genome shotgun (WGS) entry which is preliminary data.</text>
</comment>
<organism evidence="7 8">
    <name type="scientific">Aureobasidium pullulans</name>
    <name type="common">Black yeast</name>
    <name type="synonym">Pullularia pullulans</name>
    <dbReference type="NCBI Taxonomy" id="5580"/>
    <lineage>
        <taxon>Eukaryota</taxon>
        <taxon>Fungi</taxon>
        <taxon>Dikarya</taxon>
        <taxon>Ascomycota</taxon>
        <taxon>Pezizomycotina</taxon>
        <taxon>Dothideomycetes</taxon>
        <taxon>Dothideomycetidae</taxon>
        <taxon>Dothideales</taxon>
        <taxon>Saccotheciaceae</taxon>
        <taxon>Aureobasidium</taxon>
    </lineage>
</organism>
<sequence length="647" mass="73904">MKDNILIPNSSGFQPELQRLPFKIPFSNLMAWYKRDHRDVEDEAGVGLIGPESGSAEKHSTRSRQSWISKSSLSVMLVLSNLAWAAFCLMLWREMYLSQKAAHIDHERPEADFVSTAALPYKRTTIEFDDLLLFNYTSHAVYRKMDSTLPLYFGRPSPEIDAAWADLLQYEYPAITPEEIALNPFLSHDMKRDKHPVTGKYHFALDVFHNLHCLNAVRKELDKDYYAPYTISPDKDFYQVLGLQPNASAVQIKKAWQDASREHHPDKNPHPDSTKRMQEINHAYDILSNPEKRKQHDQTGEYPDITQGHCASCTNHNTARCNHHFNFKPARSSSAQDAAYRSPIQPQTTRKPTHQRKAETHTRKKSFVEADKLRGASNDFEANLIRARAEITRQQSAIQQLEEELKTAKAAERATPPQSESKMKDDIIRKDMRIKDLERSTKVAKDANARNIQLFSEAHKARKAAVDKEAAVRKERDQLAIELAATRSRLEQIQQIPTENDSRTRDELATALLARDAALAKTAAIEQRNKDLEAELAELQQDLQGQRQALADKDAKNQAELSASYKARLTANQDISTSQKRCEDLETELAKLKIRLQQQAPAYRENMSRAEPHAAQAGIKTATNNEPYSFFLYYPIAQFFMHQDSVR</sequence>
<feature type="transmembrane region" description="Helical" evidence="5">
    <location>
        <begin position="72"/>
        <end position="92"/>
    </location>
</feature>
<feature type="domain" description="J" evidence="6">
    <location>
        <begin position="236"/>
        <end position="300"/>
    </location>
</feature>
<dbReference type="PRINTS" id="PR00625">
    <property type="entry name" value="JDOMAIN"/>
</dbReference>
<keyword evidence="1" id="KW-0143">Chaperone</keyword>
<reference evidence="7 8" key="1">
    <citation type="submission" date="2023-11" db="EMBL/GenBank/DDBJ databases">
        <title>Draft genome sequence and annotation of the polyextremotolerant black yeast-like fungus Aureobasidium pullulans NRRL 62042.</title>
        <authorList>
            <person name="Dielentheis-Frenken M.R.E."/>
            <person name="Wibberg D."/>
            <person name="Blank L.M."/>
            <person name="Tiso T."/>
        </authorList>
    </citation>
    <scope>NUCLEOTIDE SEQUENCE [LARGE SCALE GENOMIC DNA]</scope>
    <source>
        <strain evidence="7 8">NRRL 62042</strain>
    </source>
</reference>
<evidence type="ECO:0000313" key="7">
    <source>
        <dbReference type="EMBL" id="KAK5999395.1"/>
    </source>
</evidence>
<dbReference type="Pfam" id="PF11807">
    <property type="entry name" value="UstYa"/>
    <property type="match status" value="1"/>
</dbReference>